<evidence type="ECO:0000256" key="4">
    <source>
        <dbReference type="ARBA" id="ARBA00035154"/>
    </source>
</evidence>
<dbReference type="GO" id="GO:0009507">
    <property type="term" value="C:chloroplast"/>
    <property type="evidence" value="ECO:0007669"/>
    <property type="project" value="UniProtKB-SubCell"/>
</dbReference>
<dbReference type="GO" id="GO:0003723">
    <property type="term" value="F:RNA binding"/>
    <property type="evidence" value="ECO:0007669"/>
    <property type="project" value="InterPro"/>
</dbReference>
<evidence type="ECO:0000256" key="7">
    <source>
        <dbReference type="RuleBase" id="RU003626"/>
    </source>
</evidence>
<sequence length="633" mass="73159">MGQKVHPLGFRVGITKPHQSTWFARFEKYGYANAILEDRLIREKLLKLFPQLLNPVVAKKGKIEEPNKRTAKITEIKIERGLIPYEIAIGIYAGNCDLLKASLMNLKTSETILQNLQKNKRYLLELRSKLSTAGLPDLLNKKTMTASQSNEEKRNTKNVKLAQKRWRKRQSIRERSLERTSENICIVKNGSRLERIYKLKAASGNRNKKGLRRNQSSIDNLKNWGSKNKKRLADIFVSKINQSFLLHLKEELRYWNEKMVLSAKGKNEAPVGYSKKWNLNRLKALKNQPLLRLLKLGKQLQTTALTQMEKLKKDYFEFGALTKMQTFAYYQMIQFIKGLKRLIIKLRKEQRAQKLLTLTTGNSARMSKANTEKLEKSILALTEKSLRKKLDNIDEECRKLQFIEYLQDIVKKHRTENIYFYLSTIAESRQSLKKIGQFTRNYSNFLFGVDLNAVKKDEKDTIRQQLEIRISKILRASNRKSEFEKGLSDIFLEQIQKQKQMYCDNITLTPKISLKFYSVKQSILESKASVIADNIVDDLEKRKAFRSVIKQAKEKLMASPGIKGVKIQVGGRLNGAEIARSEWVRSGRVPLQTLRANIDYAYKTANTIYGIIGVKVWIYKGSAKLPKASSLVR</sequence>
<dbReference type="PANTHER" id="PTHR11760">
    <property type="entry name" value="30S/40S RIBOSOMAL PROTEIN S3"/>
    <property type="match status" value="1"/>
</dbReference>
<feature type="domain" description="Small ribosomal subunit protein uS3 C-terminal" evidence="8">
    <location>
        <begin position="535"/>
        <end position="618"/>
    </location>
</feature>
<dbReference type="SUPFAM" id="SSF54821">
    <property type="entry name" value="Ribosomal protein S3 C-terminal domain"/>
    <property type="match status" value="1"/>
</dbReference>
<dbReference type="AlphaFoldDB" id="A0A499SA63"/>
<dbReference type="InterPro" id="IPR036419">
    <property type="entry name" value="Ribosomal_S3_C_sf"/>
</dbReference>
<comment type="subcellular location">
    <subcellularLocation>
        <location evidence="5 7">Plastid</location>
        <location evidence="5 7">Chloroplast</location>
    </subcellularLocation>
</comment>
<dbReference type="EMBL" id="MG778500">
    <property type="protein sequence ID" value="AYQ95137.1"/>
    <property type="molecule type" value="Genomic_DNA"/>
</dbReference>
<keyword evidence="7 9" id="KW-0150">Chloroplast</keyword>
<comment type="subunit">
    <text evidence="5 7">Part of the 30S ribosomal subunit.</text>
</comment>
<proteinExistence type="inferred from homology"/>
<evidence type="ECO:0000256" key="6">
    <source>
        <dbReference type="RuleBase" id="RU003624"/>
    </source>
</evidence>
<geneLocation type="chloroplast" evidence="9"/>
<evidence type="ECO:0000259" key="8">
    <source>
        <dbReference type="Pfam" id="PF00189"/>
    </source>
</evidence>
<dbReference type="InterPro" id="IPR005704">
    <property type="entry name" value="Ribosomal_uS3_bac-typ"/>
</dbReference>
<organism evidence="9">
    <name type="scientific">Spermatozopsis similis</name>
    <name type="common">Green alga</name>
    <dbReference type="NCBI Taxonomy" id="3192"/>
    <lineage>
        <taxon>Eukaryota</taxon>
        <taxon>Viridiplantae</taxon>
        <taxon>Chlorophyta</taxon>
        <taxon>core chlorophytes</taxon>
        <taxon>Chlorophyceae</taxon>
        <taxon>CS clade</taxon>
        <taxon>Chlamydomonadales</taxon>
        <taxon>Dunaliellaceae</taxon>
        <taxon>Spermatozopsis</taxon>
    </lineage>
</organism>
<dbReference type="Pfam" id="PF00189">
    <property type="entry name" value="Ribosomal_S3_C"/>
    <property type="match status" value="1"/>
</dbReference>
<accession>A0A499SA63</accession>
<evidence type="ECO:0000256" key="5">
    <source>
        <dbReference type="HAMAP-Rule" id="MF_01309"/>
    </source>
</evidence>
<dbReference type="InterPro" id="IPR009019">
    <property type="entry name" value="KH_sf_prok-type"/>
</dbReference>
<dbReference type="RefSeq" id="YP_009632785.1">
    <property type="nucleotide sequence ID" value="NC_042251.1"/>
</dbReference>
<dbReference type="PROSITE" id="PS00548">
    <property type="entry name" value="RIBOSOMAL_S3"/>
    <property type="match status" value="1"/>
</dbReference>
<keyword evidence="2 5" id="KW-0689">Ribosomal protein</keyword>
<evidence type="ECO:0000256" key="2">
    <source>
        <dbReference type="ARBA" id="ARBA00022980"/>
    </source>
</evidence>
<dbReference type="InterPro" id="IPR018280">
    <property type="entry name" value="Ribosomal_uS3_CS"/>
</dbReference>
<dbReference type="GO" id="GO:0003735">
    <property type="term" value="F:structural constituent of ribosome"/>
    <property type="evidence" value="ECO:0007669"/>
    <property type="project" value="InterPro"/>
</dbReference>
<dbReference type="GO" id="GO:0006412">
    <property type="term" value="P:translation"/>
    <property type="evidence" value="ECO:0007669"/>
    <property type="project" value="UniProtKB-UniRule"/>
</dbReference>
<dbReference type="GeneID" id="40145416"/>
<dbReference type="GO" id="GO:0022627">
    <property type="term" value="C:cytosolic small ribosomal subunit"/>
    <property type="evidence" value="ECO:0007669"/>
    <property type="project" value="TreeGrafter"/>
</dbReference>
<protein>
    <recommendedName>
        <fullName evidence="4 5">Small ribosomal subunit protein uS3c</fullName>
    </recommendedName>
</protein>
<dbReference type="Gene3D" id="3.30.1140.32">
    <property type="entry name" value="Ribosomal protein S3, C-terminal domain"/>
    <property type="match status" value="1"/>
</dbReference>
<evidence type="ECO:0000256" key="1">
    <source>
        <dbReference type="ARBA" id="ARBA00010761"/>
    </source>
</evidence>
<keyword evidence="7 9" id="KW-0934">Plastid</keyword>
<evidence type="ECO:0000256" key="3">
    <source>
        <dbReference type="ARBA" id="ARBA00023274"/>
    </source>
</evidence>
<comment type="similarity">
    <text evidence="1 5 6">Belongs to the universal ribosomal protein uS3 family.</text>
</comment>
<reference evidence="9" key="1">
    <citation type="submission" date="2018-01" db="EMBL/GenBank/DDBJ databases">
        <title>Ordinal-level systematics of Chlorophyceae.</title>
        <authorList>
            <person name="Fucikova K."/>
            <person name="Lewis P.O."/>
            <person name="Lewis L.A."/>
        </authorList>
    </citation>
    <scope>NUCLEOTIDE SEQUENCE</scope>
</reference>
<evidence type="ECO:0000313" key="9">
    <source>
        <dbReference type="EMBL" id="AYQ95137.1"/>
    </source>
</evidence>
<dbReference type="PANTHER" id="PTHR11760:SF19">
    <property type="entry name" value="SMALL RIBOSOMAL SUBUNIT PROTEIN US3C"/>
    <property type="match status" value="1"/>
</dbReference>
<dbReference type="HAMAP" id="MF_01309_B">
    <property type="entry name" value="Ribosomal_uS3_B"/>
    <property type="match status" value="1"/>
</dbReference>
<dbReference type="InterPro" id="IPR001351">
    <property type="entry name" value="Ribosomal_uS3_C"/>
</dbReference>
<keyword evidence="3 5" id="KW-0687">Ribonucleoprotein</keyword>
<name>A0A499SA63_SPESI</name>
<dbReference type="SUPFAM" id="SSF54814">
    <property type="entry name" value="Prokaryotic type KH domain (KH-domain type II)"/>
    <property type="match status" value="1"/>
</dbReference>
<dbReference type="InterPro" id="IPR057258">
    <property type="entry name" value="Ribosomal_uS3"/>
</dbReference>
<dbReference type="NCBIfam" id="TIGR01009">
    <property type="entry name" value="rpsC_bact"/>
    <property type="match status" value="1"/>
</dbReference>
<gene>
    <name evidence="5 9" type="primary">rps3</name>
</gene>